<sequence length="418" mass="47272">MSKRYPAEQRERAVKMVLDHLHEYNSVYGACKAIGPKLGVGAESLRLWTRQAQIDADQARGATTEEQQRIKELERENRDLKEANEILKSASNFLREGARPSPPQIVQFIDQMRAENYRVESICRVLTEHGVQVAPRTYRNWKTAPPSARTISDAYLTDALRDTVGEPEELYGRRKMYRHLRRKGHSAAACTVDRLMGDEDMSGVVRGRRHRTTIQGGKNATRAPDLLDRDFTSEAPNRKWVTDFTYTRTWAGFVYVAFVIDCFSRAIVGWHASTVKDTNMVTTALKMALWRRDHCGHRVGSGLIHHSDAGSQYTSIAFAETLVLEGIAASIGSVGDAYDNALAESTIGLFKTEAVSKRSPFLNGPMKTIDDVEFATMGWVDWFNQRRLHSTLDYLTPDEFEEVYYSQESALPPEMLQA</sequence>
<dbReference type="PROSITE" id="PS50994">
    <property type="entry name" value="INTEGRASE"/>
    <property type="match status" value="1"/>
</dbReference>
<dbReference type="Pfam" id="PF01527">
    <property type="entry name" value="HTH_Tnp_1"/>
    <property type="match status" value="1"/>
</dbReference>
<dbReference type="PANTHER" id="PTHR46889">
    <property type="entry name" value="TRANSPOSASE INSF FOR INSERTION SEQUENCE IS3B-RELATED"/>
    <property type="match status" value="1"/>
</dbReference>
<reference evidence="3 6" key="1">
    <citation type="submission" date="2024-03" db="EMBL/GenBank/DDBJ databases">
        <title>Natural products discovery in diverse microorganisms through a two-stage MS feature dereplication strategy.</title>
        <authorList>
            <person name="Zhang R."/>
        </authorList>
    </citation>
    <scope>NUCLEOTIDE SEQUENCE [LARGE SCALE GENOMIC DNA]</scope>
    <source>
        <strain evidence="3 6">18930</strain>
    </source>
</reference>
<dbReference type="Gene3D" id="1.10.10.10">
    <property type="entry name" value="Winged helix-like DNA-binding domain superfamily/Winged helix DNA-binding domain"/>
    <property type="match status" value="1"/>
</dbReference>
<evidence type="ECO:0000313" key="3">
    <source>
        <dbReference type="EMBL" id="WXG67660.1"/>
    </source>
</evidence>
<dbReference type="EMBL" id="CP147846">
    <property type="protein sequence ID" value="WXG67660.1"/>
    <property type="molecule type" value="Genomic_DNA"/>
</dbReference>
<evidence type="ECO:0000313" key="4">
    <source>
        <dbReference type="EMBL" id="WXG69807.1"/>
    </source>
</evidence>
<dbReference type="SUPFAM" id="SSF46689">
    <property type="entry name" value="Homeodomain-like"/>
    <property type="match status" value="1"/>
</dbReference>
<dbReference type="InterPro" id="IPR001584">
    <property type="entry name" value="Integrase_cat-core"/>
</dbReference>
<evidence type="ECO:0000259" key="2">
    <source>
        <dbReference type="PROSITE" id="PS50994"/>
    </source>
</evidence>
<evidence type="ECO:0000256" key="1">
    <source>
        <dbReference type="SAM" id="Coils"/>
    </source>
</evidence>
<name>A0ABZ2PF20_9NOCA</name>
<keyword evidence="6" id="KW-1185">Reference proteome</keyword>
<dbReference type="Gene3D" id="3.30.420.10">
    <property type="entry name" value="Ribonuclease H-like superfamily/Ribonuclease H"/>
    <property type="match status" value="1"/>
</dbReference>
<dbReference type="RefSeq" id="WP_338887361.1">
    <property type="nucleotide sequence ID" value="NZ_CP147846.1"/>
</dbReference>
<keyword evidence="1" id="KW-0175">Coiled coil</keyword>
<dbReference type="InterPro" id="IPR050900">
    <property type="entry name" value="Transposase_IS3/IS150/IS904"/>
</dbReference>
<dbReference type="InterPro" id="IPR012337">
    <property type="entry name" value="RNaseH-like_sf"/>
</dbReference>
<organism evidence="3 6">
    <name type="scientific">Rhodococcus sovatensis</name>
    <dbReference type="NCBI Taxonomy" id="1805840"/>
    <lineage>
        <taxon>Bacteria</taxon>
        <taxon>Bacillati</taxon>
        <taxon>Actinomycetota</taxon>
        <taxon>Actinomycetes</taxon>
        <taxon>Mycobacteriales</taxon>
        <taxon>Nocardiaceae</taxon>
        <taxon>Rhodococcus</taxon>
    </lineage>
</organism>
<evidence type="ECO:0000313" key="6">
    <source>
        <dbReference type="Proteomes" id="UP001432000"/>
    </source>
</evidence>
<dbReference type="InterPro" id="IPR048020">
    <property type="entry name" value="Transpos_IS3"/>
</dbReference>
<dbReference type="EMBL" id="CP147846">
    <property type="protein sequence ID" value="WXG69807.1"/>
    <property type="molecule type" value="Genomic_DNA"/>
</dbReference>
<dbReference type="EMBL" id="CP147846">
    <property type="protein sequence ID" value="WXG69845.1"/>
    <property type="molecule type" value="Genomic_DNA"/>
</dbReference>
<dbReference type="NCBIfam" id="NF033516">
    <property type="entry name" value="transpos_IS3"/>
    <property type="match status" value="1"/>
</dbReference>
<dbReference type="InterPro" id="IPR002514">
    <property type="entry name" value="Transposase_8"/>
</dbReference>
<dbReference type="InterPro" id="IPR036388">
    <property type="entry name" value="WH-like_DNA-bd_sf"/>
</dbReference>
<accession>A0ABZ2PF20</accession>
<dbReference type="Pfam" id="PF00665">
    <property type="entry name" value="rve"/>
    <property type="match status" value="1"/>
</dbReference>
<feature type="domain" description="Integrase catalytic" evidence="2">
    <location>
        <begin position="232"/>
        <end position="405"/>
    </location>
</feature>
<feature type="coiled-coil region" evidence="1">
    <location>
        <begin position="56"/>
        <end position="93"/>
    </location>
</feature>
<dbReference type="SUPFAM" id="SSF53098">
    <property type="entry name" value="Ribonuclease H-like"/>
    <property type="match status" value="1"/>
</dbReference>
<dbReference type="InterPro" id="IPR009057">
    <property type="entry name" value="Homeodomain-like_sf"/>
</dbReference>
<dbReference type="InterPro" id="IPR036397">
    <property type="entry name" value="RNaseH_sf"/>
</dbReference>
<evidence type="ECO:0000313" key="5">
    <source>
        <dbReference type="EMBL" id="WXG69845.1"/>
    </source>
</evidence>
<gene>
    <name evidence="4" type="ORF">WDS16_04460</name>
    <name evidence="5" type="ORF">WDS16_04670</name>
    <name evidence="3" type="ORF">WDS16_20895</name>
</gene>
<dbReference type="Proteomes" id="UP001432000">
    <property type="component" value="Chromosome"/>
</dbReference>
<protein>
    <submittedName>
        <fullName evidence="3">IS3 family transposase</fullName>
    </submittedName>
</protein>
<proteinExistence type="predicted"/>
<dbReference type="PANTHER" id="PTHR46889:SF5">
    <property type="entry name" value="INTEGRASE PROTEIN"/>
    <property type="match status" value="1"/>
</dbReference>